<accession>A0AAV1CDQ4</accession>
<keyword evidence="4" id="KW-1185">Reference proteome</keyword>
<reference evidence="3" key="1">
    <citation type="submission" date="2023-03" db="EMBL/GenBank/DDBJ databases">
        <authorList>
            <person name="Julca I."/>
        </authorList>
    </citation>
    <scope>NUCLEOTIDE SEQUENCE</scope>
</reference>
<keyword evidence="1" id="KW-0732">Signal</keyword>
<organism evidence="3 4">
    <name type="scientific">Oldenlandia corymbosa var. corymbosa</name>
    <dbReference type="NCBI Taxonomy" id="529605"/>
    <lineage>
        <taxon>Eukaryota</taxon>
        <taxon>Viridiplantae</taxon>
        <taxon>Streptophyta</taxon>
        <taxon>Embryophyta</taxon>
        <taxon>Tracheophyta</taxon>
        <taxon>Spermatophyta</taxon>
        <taxon>Magnoliopsida</taxon>
        <taxon>eudicotyledons</taxon>
        <taxon>Gunneridae</taxon>
        <taxon>Pentapetalae</taxon>
        <taxon>asterids</taxon>
        <taxon>lamiids</taxon>
        <taxon>Gentianales</taxon>
        <taxon>Rubiaceae</taxon>
        <taxon>Rubioideae</taxon>
        <taxon>Spermacoceae</taxon>
        <taxon>Hedyotis-Oldenlandia complex</taxon>
        <taxon>Oldenlandia</taxon>
    </lineage>
</organism>
<dbReference type="Pfam" id="PF03080">
    <property type="entry name" value="Neprosin"/>
    <property type="match status" value="1"/>
</dbReference>
<dbReference type="PANTHER" id="PTHR31589:SF111">
    <property type="entry name" value="NEPROSIN DOMAIN-CONTAINING PROTEIN"/>
    <property type="match status" value="1"/>
</dbReference>
<feature type="chain" id="PRO_5043348136" evidence="1">
    <location>
        <begin position="27"/>
        <end position="426"/>
    </location>
</feature>
<evidence type="ECO:0000313" key="3">
    <source>
        <dbReference type="EMBL" id="CAI9093620.1"/>
    </source>
</evidence>
<dbReference type="EMBL" id="OX459119">
    <property type="protein sequence ID" value="CAI9093620.1"/>
    <property type="molecule type" value="Genomic_DNA"/>
</dbReference>
<evidence type="ECO:0000313" key="4">
    <source>
        <dbReference type="Proteomes" id="UP001161247"/>
    </source>
</evidence>
<dbReference type="Proteomes" id="UP001161247">
    <property type="component" value="Chromosome 2"/>
</dbReference>
<dbReference type="PANTHER" id="PTHR31589">
    <property type="entry name" value="PROTEIN, PUTATIVE (DUF239)-RELATED-RELATED"/>
    <property type="match status" value="1"/>
</dbReference>
<evidence type="ECO:0000256" key="1">
    <source>
        <dbReference type="SAM" id="SignalP"/>
    </source>
</evidence>
<sequence length="426" mass="47230">MAVKLIAFLLLVEMALFLLMGLAVLANDSQQGSTNTVDDNLQRPSAVIKTIQSEDGDIIDCVDIYKQPALSHPALRNHKIQMEPSFVPTIDQTTRKINRAKGKKNKPSKSEIPVSGIKQIWHKNGSCPQGTVPIRRNMQTNSKAFPISSRRFRGSFNRNKDEFNKNGTVNLLNKNHAQSILITVGHAYLGGQGGIAVFTPEVEKFDEYSLSDVTLVTGGHDDFEAIKSGWMVNPKVYGDRKTRFFTYWTADGGQKTGCFDSICPGFVQVSKDIALGAAIDLVSKTPNMPAELMTIIINKDVDTNNWWVSVNNQKVGYWPPDLFIELKYQAIGVQWGGDVYSTRLETHPHTATAMGSGEYSTPLDWIAGSIRGMRVLENSLVWKYPDVADPYTDQLDCYDFYLQLVADDPIFYYGGPGSGGKVSKCP</sequence>
<dbReference type="Gene3D" id="3.90.1320.10">
    <property type="entry name" value="Outer-capsid protein sigma 3, large lobe"/>
    <property type="match status" value="1"/>
</dbReference>
<feature type="domain" description="Neprosin PEP catalytic" evidence="2">
    <location>
        <begin position="168"/>
        <end position="426"/>
    </location>
</feature>
<protein>
    <submittedName>
        <fullName evidence="3">OLC1v1029167C1</fullName>
    </submittedName>
</protein>
<evidence type="ECO:0000259" key="2">
    <source>
        <dbReference type="PROSITE" id="PS52045"/>
    </source>
</evidence>
<dbReference type="PROSITE" id="PS52045">
    <property type="entry name" value="NEPROSIN_PEP_CD"/>
    <property type="match status" value="1"/>
</dbReference>
<dbReference type="InterPro" id="IPR053168">
    <property type="entry name" value="Glutamic_endopeptidase"/>
</dbReference>
<name>A0AAV1CDQ4_OLDCO</name>
<dbReference type="Pfam" id="PF14365">
    <property type="entry name" value="Neprosin_AP"/>
    <property type="match status" value="1"/>
</dbReference>
<proteinExistence type="predicted"/>
<dbReference type="InterPro" id="IPR004314">
    <property type="entry name" value="Neprosin"/>
</dbReference>
<dbReference type="AlphaFoldDB" id="A0AAV1CDQ4"/>
<gene>
    <name evidence="3" type="ORF">OLC1_LOCUS4982</name>
</gene>
<dbReference type="InterPro" id="IPR025521">
    <property type="entry name" value="Neprosin_propep"/>
</dbReference>
<feature type="signal peptide" evidence="1">
    <location>
        <begin position="1"/>
        <end position="26"/>
    </location>
</feature>